<protein>
    <submittedName>
        <fullName evidence="1">Uncharacterized protein</fullName>
    </submittedName>
</protein>
<organism evidence="1 2">
    <name type="scientific">Candidatus Gottesmanbacteria bacterium RIFCSPLOWO2_01_FULL_48_11</name>
    <dbReference type="NCBI Taxonomy" id="1798395"/>
    <lineage>
        <taxon>Bacteria</taxon>
        <taxon>Candidatus Gottesmaniibacteriota</taxon>
    </lineage>
</organism>
<dbReference type="GO" id="GO:0043565">
    <property type="term" value="F:sequence-specific DNA binding"/>
    <property type="evidence" value="ECO:0007669"/>
    <property type="project" value="InterPro"/>
</dbReference>
<evidence type="ECO:0000313" key="1">
    <source>
        <dbReference type="EMBL" id="OGG28401.1"/>
    </source>
</evidence>
<dbReference type="Gene3D" id="1.10.1270.10">
    <property type="entry name" value="TrpR-like"/>
    <property type="match status" value="1"/>
</dbReference>
<sequence>MTKVSKYPLDKDIETEMFRKFWLSMSGLRDADAIASFFTDFLSGTESLMLAKRFTIAVLLLRGKRPKDITGILHVSYSATGSVSSWLKNASPKTLATLERVIKESKWESLLDKIEALLDTLPPQYGTDWSKAGKEKWKRTMERATRQTLR</sequence>
<proteinExistence type="predicted"/>
<comment type="caution">
    <text evidence="1">The sequence shown here is derived from an EMBL/GenBank/DDBJ whole genome shotgun (WGS) entry which is preliminary data.</text>
</comment>
<dbReference type="SUPFAM" id="SSF48295">
    <property type="entry name" value="TrpR-like"/>
    <property type="match status" value="1"/>
</dbReference>
<dbReference type="InterPro" id="IPR010921">
    <property type="entry name" value="Trp_repressor/repl_initiator"/>
</dbReference>
<gene>
    <name evidence="1" type="ORF">A3A64_03615</name>
</gene>
<dbReference type="EMBL" id="MFJY01000009">
    <property type="protein sequence ID" value="OGG28401.1"/>
    <property type="molecule type" value="Genomic_DNA"/>
</dbReference>
<accession>A0A1F6AUN1</accession>
<reference evidence="1 2" key="1">
    <citation type="journal article" date="2016" name="Nat. Commun.">
        <title>Thousands of microbial genomes shed light on interconnected biogeochemical processes in an aquifer system.</title>
        <authorList>
            <person name="Anantharaman K."/>
            <person name="Brown C.T."/>
            <person name="Hug L.A."/>
            <person name="Sharon I."/>
            <person name="Castelle C.J."/>
            <person name="Probst A.J."/>
            <person name="Thomas B.C."/>
            <person name="Singh A."/>
            <person name="Wilkins M.J."/>
            <person name="Karaoz U."/>
            <person name="Brodie E.L."/>
            <person name="Williams K.H."/>
            <person name="Hubbard S.S."/>
            <person name="Banfield J.F."/>
        </authorList>
    </citation>
    <scope>NUCLEOTIDE SEQUENCE [LARGE SCALE GENOMIC DNA]</scope>
</reference>
<dbReference type="Proteomes" id="UP000178305">
    <property type="component" value="Unassembled WGS sequence"/>
</dbReference>
<name>A0A1F6AUN1_9BACT</name>
<evidence type="ECO:0000313" key="2">
    <source>
        <dbReference type="Proteomes" id="UP000178305"/>
    </source>
</evidence>
<dbReference type="AlphaFoldDB" id="A0A1F6AUN1"/>
<dbReference type="InterPro" id="IPR038116">
    <property type="entry name" value="TrpR-like_sf"/>
</dbReference>